<dbReference type="RefSeq" id="WP_137628159.1">
    <property type="nucleotide sequence ID" value="NZ_BJDJ01000006.1"/>
</dbReference>
<organism evidence="2 3">
    <name type="scientific">Lactiplantibacillus daowaiensis</name>
    <dbReference type="NCBI Taxonomy" id="2559918"/>
    <lineage>
        <taxon>Bacteria</taxon>
        <taxon>Bacillati</taxon>
        <taxon>Bacillota</taxon>
        <taxon>Bacilli</taxon>
        <taxon>Lactobacillales</taxon>
        <taxon>Lactobacillaceae</taxon>
        <taxon>Lactiplantibacillus</taxon>
    </lineage>
</organism>
<dbReference type="Gene3D" id="1.10.10.2910">
    <property type="match status" value="1"/>
</dbReference>
<dbReference type="EMBL" id="JBHSSC010000005">
    <property type="protein sequence ID" value="MFC6179987.1"/>
    <property type="molecule type" value="Genomic_DNA"/>
</dbReference>
<dbReference type="Proteomes" id="UP001596282">
    <property type="component" value="Unassembled WGS sequence"/>
</dbReference>
<name>A0ABW1RXT0_9LACO</name>
<feature type="domain" description="IrrE N-terminal-like" evidence="1">
    <location>
        <begin position="32"/>
        <end position="90"/>
    </location>
</feature>
<proteinExistence type="predicted"/>
<gene>
    <name evidence="2" type="ORF">ACFP5Y_01845</name>
</gene>
<evidence type="ECO:0000259" key="1">
    <source>
        <dbReference type="Pfam" id="PF06114"/>
    </source>
</evidence>
<evidence type="ECO:0000313" key="2">
    <source>
        <dbReference type="EMBL" id="MFC6179987.1"/>
    </source>
</evidence>
<keyword evidence="3" id="KW-1185">Reference proteome</keyword>
<dbReference type="InterPro" id="IPR010359">
    <property type="entry name" value="IrrE_HExxH"/>
</dbReference>
<comment type="caution">
    <text evidence="2">The sequence shown here is derived from an EMBL/GenBank/DDBJ whole genome shotgun (WGS) entry which is preliminary data.</text>
</comment>
<dbReference type="Pfam" id="PF06114">
    <property type="entry name" value="Peptidase_M78"/>
    <property type="match status" value="1"/>
</dbReference>
<accession>A0ABW1RXT0</accession>
<protein>
    <submittedName>
        <fullName evidence="2">ImmA/IrrE family metallo-endopeptidase</fullName>
    </submittedName>
</protein>
<evidence type="ECO:0000313" key="3">
    <source>
        <dbReference type="Proteomes" id="UP001596282"/>
    </source>
</evidence>
<sequence length="146" mass="16876">MAFEKDAIEEAQKLMDKFHTSDPYELARKCGYIVLYADLGDVNFAQRDYFKRIDVITLNSRSDENLQRYSLAHEIGHAILHHGFSTAFFRRSSGCGMVNWAERDANEFAMQIMLGQFTDDDVDQMTKYDLIEAMGLNENLAEYIIK</sequence>
<reference evidence="3" key="1">
    <citation type="journal article" date="2019" name="Int. J. Syst. Evol. Microbiol.">
        <title>The Global Catalogue of Microorganisms (GCM) 10K type strain sequencing project: providing services to taxonomists for standard genome sequencing and annotation.</title>
        <authorList>
            <consortium name="The Broad Institute Genomics Platform"/>
            <consortium name="The Broad Institute Genome Sequencing Center for Infectious Disease"/>
            <person name="Wu L."/>
            <person name="Ma J."/>
        </authorList>
    </citation>
    <scope>NUCLEOTIDE SEQUENCE [LARGE SCALE GENOMIC DNA]</scope>
    <source>
        <strain evidence="3">CCM 8933</strain>
    </source>
</reference>